<gene>
    <name evidence="1" type="ORF">JOE21_000709</name>
</gene>
<reference evidence="1 2" key="1">
    <citation type="submission" date="2023-07" db="EMBL/GenBank/DDBJ databases">
        <title>Genomic Encyclopedia of Type Strains, Phase IV (KMG-IV): sequencing the most valuable type-strain genomes for metagenomic binning, comparative biology and taxonomic classification.</title>
        <authorList>
            <person name="Goeker M."/>
        </authorList>
    </citation>
    <scope>NUCLEOTIDE SEQUENCE [LARGE SCALE GENOMIC DNA]</scope>
    <source>
        <strain evidence="1 2">DSM 45903</strain>
    </source>
</reference>
<evidence type="ECO:0000313" key="2">
    <source>
        <dbReference type="Proteomes" id="UP001185012"/>
    </source>
</evidence>
<comment type="caution">
    <text evidence="1">The sequence shown here is derived from an EMBL/GenBank/DDBJ whole genome shotgun (WGS) entry which is preliminary data.</text>
</comment>
<organism evidence="1 2">
    <name type="scientific">Desmospora profundinema</name>
    <dbReference type="NCBI Taxonomy" id="1571184"/>
    <lineage>
        <taxon>Bacteria</taxon>
        <taxon>Bacillati</taxon>
        <taxon>Bacillota</taxon>
        <taxon>Bacilli</taxon>
        <taxon>Bacillales</taxon>
        <taxon>Thermoactinomycetaceae</taxon>
        <taxon>Desmospora</taxon>
    </lineage>
</organism>
<dbReference type="RefSeq" id="WP_309862279.1">
    <property type="nucleotide sequence ID" value="NZ_JAVDQG010000001.1"/>
</dbReference>
<proteinExistence type="predicted"/>
<evidence type="ECO:0000313" key="1">
    <source>
        <dbReference type="EMBL" id="MDR6224721.1"/>
    </source>
</evidence>
<sequence length="121" mass="14619">MAWKDHRYQELKEILPRIDVAVQTLLRLEEPVAHEKVLSVWHEAQWLQERVHQQGLVQRHPQVHEVVSFLSLSSFSLLYLHGESFQTYREELQSRYKSLLRWVYFFPKYASNAEDRRISNL</sequence>
<dbReference type="EMBL" id="JAVDQG010000001">
    <property type="protein sequence ID" value="MDR6224721.1"/>
    <property type="molecule type" value="Genomic_DNA"/>
</dbReference>
<protein>
    <submittedName>
        <fullName evidence="1">Uncharacterized protein</fullName>
    </submittedName>
</protein>
<keyword evidence="2" id="KW-1185">Reference proteome</keyword>
<dbReference type="Proteomes" id="UP001185012">
    <property type="component" value="Unassembled WGS sequence"/>
</dbReference>
<name>A0ABU1IJ66_9BACL</name>
<accession>A0ABU1IJ66</accession>